<evidence type="ECO:0000259" key="4">
    <source>
        <dbReference type="Pfam" id="PF06737"/>
    </source>
</evidence>
<evidence type="ECO:0000256" key="2">
    <source>
        <dbReference type="ARBA" id="ARBA00022801"/>
    </source>
</evidence>
<dbReference type="InterPro" id="IPR010618">
    <property type="entry name" value="RPF"/>
</dbReference>
<name>A0A1S1JUN0_9MYCO</name>
<dbReference type="GO" id="GO:0016787">
    <property type="term" value="F:hydrolase activity"/>
    <property type="evidence" value="ECO:0007669"/>
    <property type="project" value="UniProtKB-KW"/>
</dbReference>
<feature type="chain" id="PRO_5030033335" evidence="3">
    <location>
        <begin position="39"/>
        <end position="154"/>
    </location>
</feature>
<keyword evidence="7" id="KW-1185">Reference proteome</keyword>
<dbReference type="EMBL" id="MVII01000010">
    <property type="protein sequence ID" value="ORB58636.1"/>
    <property type="molecule type" value="Genomic_DNA"/>
</dbReference>
<evidence type="ECO:0000313" key="6">
    <source>
        <dbReference type="EMBL" id="ORB58636.1"/>
    </source>
</evidence>
<organism evidence="6 8">
    <name type="scientific">Mycobacteroides saopaulense</name>
    <dbReference type="NCBI Taxonomy" id="1578165"/>
    <lineage>
        <taxon>Bacteria</taxon>
        <taxon>Bacillati</taxon>
        <taxon>Actinomycetota</taxon>
        <taxon>Actinomycetes</taxon>
        <taxon>Mycobacteriales</taxon>
        <taxon>Mycobacteriaceae</taxon>
        <taxon>Mycobacteroides</taxon>
    </lineage>
</organism>
<evidence type="ECO:0000256" key="1">
    <source>
        <dbReference type="ARBA" id="ARBA00010830"/>
    </source>
</evidence>
<protein>
    <submittedName>
        <fullName evidence="6">Resuscitation-promoting factor RpfA</fullName>
    </submittedName>
</protein>
<keyword evidence="2" id="KW-0378">Hydrolase</keyword>
<dbReference type="KEGG" id="msao:MYCSP_19045"/>
<evidence type="ECO:0000313" key="8">
    <source>
        <dbReference type="Proteomes" id="UP000192434"/>
    </source>
</evidence>
<sequence>MKVVMDRARWVRDRRAVCLIVNVLFVMSLSMTASVASADSVNWDAIAECESGGNWSANTGNGFYGGLQFKPSTWASHGGVGNPAEASREQQIAVAENVLQTQGLGAWPECGGGGSGPLTGGRSGCQFVPGGSIFGIVNFRQMCSGVVGLIPPAG</sequence>
<evidence type="ECO:0000313" key="7">
    <source>
        <dbReference type="Proteomes" id="UP000179621"/>
    </source>
</evidence>
<dbReference type="EMBL" id="MLIH01000002">
    <property type="protein sequence ID" value="OHU13332.1"/>
    <property type="molecule type" value="Genomic_DNA"/>
</dbReference>
<gene>
    <name evidence="5" type="ORF">BKG73_00940</name>
    <name evidence="6" type="ORF">BST43_09530</name>
</gene>
<dbReference type="Proteomes" id="UP000179621">
    <property type="component" value="Unassembled WGS sequence"/>
</dbReference>
<feature type="domain" description="Resuscitation-promoting factor core lysozyme-like" evidence="4">
    <location>
        <begin position="38"/>
        <end position="110"/>
    </location>
</feature>
<dbReference type="SUPFAM" id="SSF53955">
    <property type="entry name" value="Lysozyme-like"/>
    <property type="match status" value="1"/>
</dbReference>
<dbReference type="CDD" id="cd13925">
    <property type="entry name" value="RPF"/>
    <property type="match status" value="1"/>
</dbReference>
<dbReference type="InterPro" id="IPR023346">
    <property type="entry name" value="Lysozyme-like_dom_sf"/>
</dbReference>
<accession>A0A1S1JUN0</accession>
<dbReference type="RefSeq" id="WP_070909168.1">
    <property type="nucleotide sequence ID" value="NZ_CP010271.1"/>
</dbReference>
<comment type="similarity">
    <text evidence="1">Belongs to the transglycosylase family. Rpf subfamily.</text>
</comment>
<proteinExistence type="inferred from homology"/>
<evidence type="ECO:0000313" key="5">
    <source>
        <dbReference type="EMBL" id="OHU13332.1"/>
    </source>
</evidence>
<reference evidence="5 7" key="1">
    <citation type="submission" date="2016-10" db="EMBL/GenBank/DDBJ databases">
        <title>Evaluation of Human, Animal and Environmental Mycobacterium chelonae Isolates by Core Genome Phylogenomic Analysis, Targeted Gene Comparison, and Anti-microbial Susceptibility Patterns: A Tale of Mistaken Identities.</title>
        <authorList>
            <person name="Fogelson S.B."/>
            <person name="Camus A.C."/>
            <person name="Lorenz W."/>
            <person name="Vasireddy R."/>
            <person name="Vasireddy S."/>
            <person name="Smith T."/>
            <person name="Brown-Elliott B.A."/>
            <person name="Wallace R.J.Jr."/>
            <person name="Hasan N.A."/>
            <person name="Reischl U."/>
            <person name="Sanchez S."/>
        </authorList>
    </citation>
    <scope>NUCLEOTIDE SEQUENCE [LARGE SCALE GENOMIC DNA]</scope>
    <source>
        <strain evidence="5 7">8528</strain>
    </source>
</reference>
<dbReference type="Gene3D" id="1.10.530.10">
    <property type="match status" value="1"/>
</dbReference>
<evidence type="ECO:0000256" key="3">
    <source>
        <dbReference type="SAM" id="SignalP"/>
    </source>
</evidence>
<dbReference type="Pfam" id="PF06737">
    <property type="entry name" value="Transglycosylas"/>
    <property type="match status" value="1"/>
</dbReference>
<comment type="caution">
    <text evidence="6">The sequence shown here is derived from an EMBL/GenBank/DDBJ whole genome shotgun (WGS) entry which is preliminary data.</text>
</comment>
<dbReference type="AlphaFoldDB" id="A0A1S1JUN0"/>
<keyword evidence="3" id="KW-0732">Signal</keyword>
<reference evidence="6 8" key="2">
    <citation type="submission" date="2016-12" db="EMBL/GenBank/DDBJ databases">
        <title>The new phylogeny of genus Mycobacterium.</title>
        <authorList>
            <person name="Tortoli E."/>
            <person name="Trovato A."/>
            <person name="Cirillo D.M."/>
        </authorList>
    </citation>
    <scope>NUCLEOTIDE SEQUENCE [LARGE SCALE GENOMIC DNA]</scope>
    <source>
        <strain evidence="6 8">CCUG 66554</strain>
    </source>
</reference>
<feature type="signal peptide" evidence="3">
    <location>
        <begin position="1"/>
        <end position="38"/>
    </location>
</feature>
<dbReference type="STRING" id="1578165.BKG68_00935"/>
<dbReference type="Proteomes" id="UP000192434">
    <property type="component" value="Unassembled WGS sequence"/>
</dbReference>